<comment type="catalytic activity">
    <reaction evidence="1">
        <text>ATP + protein L-histidine = ADP + protein N-phospho-L-histidine.</text>
        <dbReference type="EC" id="2.7.13.3"/>
    </reaction>
</comment>
<dbReference type="InterPro" id="IPR013656">
    <property type="entry name" value="PAS_4"/>
</dbReference>
<dbReference type="OrthoDB" id="9790669at2"/>
<dbReference type="SMART" id="SM00448">
    <property type="entry name" value="REC"/>
    <property type="match status" value="1"/>
</dbReference>
<dbReference type="EMBL" id="CP017269">
    <property type="protein sequence ID" value="AOT69309.1"/>
    <property type="molecule type" value="Genomic_DNA"/>
</dbReference>
<dbReference type="InterPro" id="IPR001789">
    <property type="entry name" value="Sig_transdc_resp-reg_receiver"/>
</dbReference>
<dbReference type="PROSITE" id="PS50112">
    <property type="entry name" value="PAS"/>
    <property type="match status" value="2"/>
</dbReference>
<dbReference type="SMART" id="SM00086">
    <property type="entry name" value="PAC"/>
    <property type="match status" value="2"/>
</dbReference>
<evidence type="ECO:0000313" key="20">
    <source>
        <dbReference type="EMBL" id="AOT69309.1"/>
    </source>
</evidence>
<name>A0A1D8GEG3_9FIRM</name>
<dbReference type="SUPFAM" id="SSF47384">
    <property type="entry name" value="Homodimeric domain of signal transducing histidine kinase"/>
    <property type="match status" value="1"/>
</dbReference>
<evidence type="ECO:0000256" key="7">
    <source>
        <dbReference type="ARBA" id="ARBA00022741"/>
    </source>
</evidence>
<dbReference type="CDD" id="cd17546">
    <property type="entry name" value="REC_hyHK_CKI1_RcsC-like"/>
    <property type="match status" value="1"/>
</dbReference>
<proteinExistence type="inferred from homology"/>
<dbReference type="GO" id="GO:0000155">
    <property type="term" value="F:phosphorelay sensor kinase activity"/>
    <property type="evidence" value="ECO:0007669"/>
    <property type="project" value="InterPro"/>
</dbReference>
<evidence type="ECO:0000256" key="6">
    <source>
        <dbReference type="ARBA" id="ARBA00022679"/>
    </source>
</evidence>
<dbReference type="Gene3D" id="3.40.50.2300">
    <property type="match status" value="1"/>
</dbReference>
<dbReference type="Pfam" id="PF00072">
    <property type="entry name" value="Response_reg"/>
    <property type="match status" value="1"/>
</dbReference>
<evidence type="ECO:0000259" key="18">
    <source>
        <dbReference type="PROSITE" id="PS50112"/>
    </source>
</evidence>
<evidence type="ECO:0000256" key="5">
    <source>
        <dbReference type="ARBA" id="ARBA00022553"/>
    </source>
</evidence>
<dbReference type="InterPro" id="IPR003018">
    <property type="entry name" value="GAF"/>
</dbReference>
<dbReference type="InterPro" id="IPR036097">
    <property type="entry name" value="HisK_dim/P_sf"/>
</dbReference>
<feature type="domain" description="PAC" evidence="19">
    <location>
        <begin position="329"/>
        <end position="379"/>
    </location>
</feature>
<dbReference type="FunFam" id="3.30.565.10:FF:000010">
    <property type="entry name" value="Sensor histidine kinase RcsC"/>
    <property type="match status" value="1"/>
</dbReference>
<dbReference type="SMART" id="SM00091">
    <property type="entry name" value="PAS"/>
    <property type="match status" value="3"/>
</dbReference>
<dbReference type="RefSeq" id="WP_069974875.1">
    <property type="nucleotide sequence ID" value="NZ_CP017269.1"/>
</dbReference>
<dbReference type="SUPFAM" id="SSF55785">
    <property type="entry name" value="PYP-like sensor domain (PAS domain)"/>
    <property type="match status" value="3"/>
</dbReference>
<dbReference type="InterPro" id="IPR003661">
    <property type="entry name" value="HisK_dim/P_dom"/>
</dbReference>
<dbReference type="FunFam" id="1.10.287.130:FF:000002">
    <property type="entry name" value="Two-component osmosensing histidine kinase"/>
    <property type="match status" value="1"/>
</dbReference>
<reference evidence="20 21" key="1">
    <citation type="submission" date="2016-09" db="EMBL/GenBank/DDBJ databases">
        <title>Genomic analysis reveals versatility of anaerobic energy metabolism of Geosporobacter ferrireducens IRF9 of phylum Firmicutes.</title>
        <authorList>
            <person name="Kim S.-J."/>
        </authorList>
    </citation>
    <scope>NUCLEOTIDE SEQUENCE [LARGE SCALE GENOMIC DNA]</scope>
    <source>
        <strain evidence="20 21">IRF9</strain>
    </source>
</reference>
<dbReference type="Pfam" id="PF13426">
    <property type="entry name" value="PAS_9"/>
    <property type="match status" value="2"/>
</dbReference>
<evidence type="ECO:0000256" key="15">
    <source>
        <dbReference type="PROSITE-ProRule" id="PRU00169"/>
    </source>
</evidence>
<evidence type="ECO:0000256" key="9">
    <source>
        <dbReference type="ARBA" id="ARBA00022840"/>
    </source>
</evidence>
<dbReference type="SUPFAM" id="SSF52172">
    <property type="entry name" value="CheY-like"/>
    <property type="match status" value="1"/>
</dbReference>
<evidence type="ECO:0000313" key="21">
    <source>
        <dbReference type="Proteomes" id="UP000095743"/>
    </source>
</evidence>
<evidence type="ECO:0000259" key="17">
    <source>
        <dbReference type="PROSITE" id="PS50110"/>
    </source>
</evidence>
<evidence type="ECO:0000256" key="3">
    <source>
        <dbReference type="ARBA" id="ARBA00012438"/>
    </source>
</evidence>
<feature type="domain" description="PAC" evidence="19">
    <location>
        <begin position="199"/>
        <end position="256"/>
    </location>
</feature>
<evidence type="ECO:0000256" key="11">
    <source>
        <dbReference type="ARBA" id="ARBA00024867"/>
    </source>
</evidence>
<evidence type="ECO:0000256" key="4">
    <source>
        <dbReference type="ARBA" id="ARBA00018672"/>
    </source>
</evidence>
<dbReference type="Pfam" id="PF00512">
    <property type="entry name" value="HisKA"/>
    <property type="match status" value="1"/>
</dbReference>
<dbReference type="Pfam" id="PF08448">
    <property type="entry name" value="PAS_4"/>
    <property type="match status" value="1"/>
</dbReference>
<dbReference type="InterPro" id="IPR036890">
    <property type="entry name" value="HATPase_C_sf"/>
</dbReference>
<dbReference type="Gene3D" id="3.30.450.20">
    <property type="entry name" value="PAS domain"/>
    <property type="match status" value="3"/>
</dbReference>
<protein>
    <recommendedName>
        <fullName evidence="14">Circadian input-output histidine kinase CikA</fullName>
        <ecNumber evidence="3">2.7.13.3</ecNumber>
    </recommendedName>
    <alternativeName>
        <fullName evidence="13">Sensory/regulatory protein RpfC</fullName>
    </alternativeName>
    <alternativeName>
        <fullName evidence="4">Stage 0 sporulation protein A homolog</fullName>
    </alternativeName>
</protein>
<dbReference type="PROSITE" id="PS50113">
    <property type="entry name" value="PAC"/>
    <property type="match status" value="2"/>
</dbReference>
<dbReference type="SMART" id="SM00065">
    <property type="entry name" value="GAF"/>
    <property type="match status" value="1"/>
</dbReference>
<comment type="subunit">
    <text evidence="12">At low DSF concentrations, interacts with RpfF.</text>
</comment>
<dbReference type="InterPro" id="IPR011006">
    <property type="entry name" value="CheY-like_superfamily"/>
</dbReference>
<keyword evidence="21" id="KW-1185">Reference proteome</keyword>
<evidence type="ECO:0000256" key="2">
    <source>
        <dbReference type="ARBA" id="ARBA00006402"/>
    </source>
</evidence>
<keyword evidence="9" id="KW-0067">ATP-binding</keyword>
<dbReference type="Gene3D" id="3.30.565.10">
    <property type="entry name" value="Histidine kinase-like ATPase, C-terminal domain"/>
    <property type="match status" value="1"/>
</dbReference>
<dbReference type="NCBIfam" id="TIGR00229">
    <property type="entry name" value="sensory_box"/>
    <property type="match status" value="3"/>
</dbReference>
<keyword evidence="6" id="KW-0808">Transferase</keyword>
<dbReference type="AlphaFoldDB" id="A0A1D8GEG3"/>
<dbReference type="STRING" id="1424294.Gferi_06830"/>
<dbReference type="InterPro" id="IPR005467">
    <property type="entry name" value="His_kinase_dom"/>
</dbReference>
<dbReference type="PROSITE" id="PS50110">
    <property type="entry name" value="RESPONSE_REGULATORY"/>
    <property type="match status" value="1"/>
</dbReference>
<dbReference type="PROSITE" id="PS50109">
    <property type="entry name" value="HIS_KIN"/>
    <property type="match status" value="1"/>
</dbReference>
<dbReference type="Pfam" id="PF01590">
    <property type="entry name" value="GAF"/>
    <property type="match status" value="1"/>
</dbReference>
<keyword evidence="10" id="KW-0902">Two-component regulatory system</keyword>
<feature type="domain" description="PAS" evidence="18">
    <location>
        <begin position="257"/>
        <end position="326"/>
    </location>
</feature>
<dbReference type="CDD" id="cd00130">
    <property type="entry name" value="PAS"/>
    <property type="match status" value="3"/>
</dbReference>
<dbReference type="InterPro" id="IPR035965">
    <property type="entry name" value="PAS-like_dom_sf"/>
</dbReference>
<feature type="domain" description="Histidine kinase" evidence="16">
    <location>
        <begin position="574"/>
        <end position="795"/>
    </location>
</feature>
<dbReference type="InterPro" id="IPR004358">
    <property type="entry name" value="Sig_transdc_His_kin-like_C"/>
</dbReference>
<evidence type="ECO:0000256" key="8">
    <source>
        <dbReference type="ARBA" id="ARBA00022777"/>
    </source>
</evidence>
<comment type="function">
    <text evidence="11">May play the central regulatory role in sporulation. It may be an element of the effector pathway responsible for the activation of sporulation genes in response to nutritional stress. Spo0A may act in concert with spo0H (a sigma factor) to control the expression of some genes that are critical to the sporulation process.</text>
</comment>
<feature type="domain" description="Response regulatory" evidence="17">
    <location>
        <begin position="851"/>
        <end position="968"/>
    </location>
</feature>
<dbReference type="KEGG" id="gfe:Gferi_06830"/>
<dbReference type="Gene3D" id="3.30.450.40">
    <property type="match status" value="1"/>
</dbReference>
<dbReference type="InterPro" id="IPR029016">
    <property type="entry name" value="GAF-like_dom_sf"/>
</dbReference>
<dbReference type="InterPro" id="IPR000014">
    <property type="entry name" value="PAS"/>
</dbReference>
<keyword evidence="5 15" id="KW-0597">Phosphoprotein</keyword>
<comment type="similarity">
    <text evidence="2">In the N-terminal section; belongs to the phytochrome family.</text>
</comment>
<keyword evidence="7" id="KW-0547">Nucleotide-binding</keyword>
<keyword evidence="8" id="KW-0418">Kinase</keyword>
<evidence type="ECO:0000259" key="16">
    <source>
        <dbReference type="PROSITE" id="PS50109"/>
    </source>
</evidence>
<dbReference type="PANTHER" id="PTHR45339">
    <property type="entry name" value="HYBRID SIGNAL TRANSDUCTION HISTIDINE KINASE J"/>
    <property type="match status" value="1"/>
</dbReference>
<dbReference type="PRINTS" id="PR00344">
    <property type="entry name" value="BCTRLSENSOR"/>
</dbReference>
<dbReference type="SUPFAM" id="SSF55874">
    <property type="entry name" value="ATPase domain of HSP90 chaperone/DNA topoisomerase II/histidine kinase"/>
    <property type="match status" value="1"/>
</dbReference>
<accession>A0A1D8GEG3</accession>
<evidence type="ECO:0000256" key="1">
    <source>
        <dbReference type="ARBA" id="ARBA00000085"/>
    </source>
</evidence>
<dbReference type="SMART" id="SM00387">
    <property type="entry name" value="HATPase_c"/>
    <property type="match status" value="1"/>
</dbReference>
<dbReference type="PANTHER" id="PTHR45339:SF1">
    <property type="entry name" value="HYBRID SIGNAL TRANSDUCTION HISTIDINE KINASE J"/>
    <property type="match status" value="1"/>
</dbReference>
<evidence type="ECO:0000259" key="19">
    <source>
        <dbReference type="PROSITE" id="PS50113"/>
    </source>
</evidence>
<dbReference type="InterPro" id="IPR000700">
    <property type="entry name" value="PAS-assoc_C"/>
</dbReference>
<organism evidence="20 21">
    <name type="scientific">Geosporobacter ferrireducens</name>
    <dbReference type="NCBI Taxonomy" id="1424294"/>
    <lineage>
        <taxon>Bacteria</taxon>
        <taxon>Bacillati</taxon>
        <taxon>Bacillota</taxon>
        <taxon>Clostridia</taxon>
        <taxon>Peptostreptococcales</taxon>
        <taxon>Thermotaleaceae</taxon>
        <taxon>Geosporobacter</taxon>
    </lineage>
</organism>
<dbReference type="CDD" id="cd16922">
    <property type="entry name" value="HATPase_EvgS-ArcB-TorS-like"/>
    <property type="match status" value="1"/>
</dbReference>
<sequence length="978" mass="111229">MSESAYPEMQNEALDTLKNLFNIIEDYIFIVDTSGEIIDANHAALRRLGYSIEELQGTSILMLYPPEKREEAFAATKGMMEGQIYKSMLPLFSKNGEYIFVETRVFRGRWHGKNVAFGVCKDISTSRQQQYFFRTMIDVIPDFLFFKNREDLYLGCNKAFSEKIIGLSEEEIIGKSTQDIIKDRAVAQHCIANDMEVFKSGEIRINEETIRLTDGSIVDVETVKTPFYDECGKIAGIIGIARDITQRMCMEKQLRESEERYSAIVNSAPQIVLIHKGGKIKFVSEAGLKALGYEAAEVIGHHVGEFVSGESKERVLSALHKRLQGDTVGDYEIEFVRKTGEIMNLIVRTTSITYENESAALSVLIDITERKRSEEELNRKEKILSAVAMSVKEFLSNCNYLDAVKKSFELLGTATQVDRVYLFQNSYDEDGNGYVSQRIQWNSDKKGLRIDNSKFNKIPFNDVISFMEPLSRGEAYYGRVRELKKDRVREMLEARNVLSIAVIPIFIKEYFWGVVGFHSCDVERNWSEAESSALKAFVNSLERAIERSMINEELEKSRRAAETASILKGQFLANMSHEIRTPMNGIIGFVDLLLRTDLSSEQSEYLRQIKSDSDVLLRIINDILDYSKIEADKLELEEILFDMHVLVKESVALFTPKAYEKDIRMNLLISKDVPKGLYGDPGRLKQVLNNLIGNALKFTEKGEIVIKVLLLENKENHVKVQFTVNDTGIGMSEQVRSKLFTMFTQADASMTRKYGGTGLGLAISKRIIELMGGTIRAESVLGKGSTFYVEVDFEKSKMHEELIIEDKLLMSKEFLESLHNTFISKTNCFEKCMEETREVPVDEEAWNKRYNVLLVEDALANRKLAAAMLNQLGYRVELAENGQQAVWMCSVKKYDIILMDCQMPIMDGYKAASRIRTGEGMNRDTIIIAMTAHAMEGDRDKCIAAGMDDYISKPITMFQLDNIIKKRLNNSFLVMSDT</sequence>
<evidence type="ECO:0000256" key="12">
    <source>
        <dbReference type="ARBA" id="ARBA00064003"/>
    </source>
</evidence>
<dbReference type="Gene3D" id="1.10.287.130">
    <property type="match status" value="1"/>
</dbReference>
<dbReference type="CDD" id="cd00082">
    <property type="entry name" value="HisKA"/>
    <property type="match status" value="1"/>
</dbReference>
<dbReference type="SMART" id="SM00388">
    <property type="entry name" value="HisKA"/>
    <property type="match status" value="1"/>
</dbReference>
<dbReference type="EC" id="2.7.13.3" evidence="3"/>
<dbReference type="Proteomes" id="UP000095743">
    <property type="component" value="Chromosome"/>
</dbReference>
<dbReference type="SUPFAM" id="SSF55781">
    <property type="entry name" value="GAF domain-like"/>
    <property type="match status" value="1"/>
</dbReference>
<dbReference type="Pfam" id="PF02518">
    <property type="entry name" value="HATPase_c"/>
    <property type="match status" value="1"/>
</dbReference>
<evidence type="ECO:0000256" key="10">
    <source>
        <dbReference type="ARBA" id="ARBA00023012"/>
    </source>
</evidence>
<evidence type="ECO:0000256" key="13">
    <source>
        <dbReference type="ARBA" id="ARBA00068150"/>
    </source>
</evidence>
<feature type="modified residue" description="4-aspartylphosphate" evidence="15">
    <location>
        <position position="900"/>
    </location>
</feature>
<dbReference type="InterPro" id="IPR001610">
    <property type="entry name" value="PAC"/>
</dbReference>
<dbReference type="InterPro" id="IPR003594">
    <property type="entry name" value="HATPase_dom"/>
</dbReference>
<feature type="domain" description="PAS" evidence="18">
    <location>
        <begin position="13"/>
        <end position="83"/>
    </location>
</feature>
<dbReference type="GO" id="GO:0005524">
    <property type="term" value="F:ATP binding"/>
    <property type="evidence" value="ECO:0007669"/>
    <property type="project" value="UniProtKB-KW"/>
</dbReference>
<gene>
    <name evidence="20" type="ORF">Gferi_06830</name>
</gene>
<evidence type="ECO:0000256" key="14">
    <source>
        <dbReference type="ARBA" id="ARBA00074306"/>
    </source>
</evidence>